<keyword evidence="2" id="KW-0489">Methyltransferase</keyword>
<dbReference type="Proteomes" id="UP000198862">
    <property type="component" value="Unassembled WGS sequence"/>
</dbReference>
<dbReference type="STRING" id="1123010.SAMN02745724_01463"/>
<dbReference type="OrthoDB" id="9801692at2"/>
<feature type="chain" id="PRO_5011692699" evidence="1">
    <location>
        <begin position="22"/>
        <end position="242"/>
    </location>
</feature>
<evidence type="ECO:0000313" key="2">
    <source>
        <dbReference type="EMBL" id="SFC35161.1"/>
    </source>
</evidence>
<organism evidence="2 3">
    <name type="scientific">Pseudoalteromonas denitrificans DSM 6059</name>
    <dbReference type="NCBI Taxonomy" id="1123010"/>
    <lineage>
        <taxon>Bacteria</taxon>
        <taxon>Pseudomonadati</taxon>
        <taxon>Pseudomonadota</taxon>
        <taxon>Gammaproteobacteria</taxon>
        <taxon>Alteromonadales</taxon>
        <taxon>Pseudoalteromonadaceae</taxon>
        <taxon>Pseudoalteromonas</taxon>
    </lineage>
</organism>
<dbReference type="GO" id="GO:0008168">
    <property type="term" value="F:methyltransferase activity"/>
    <property type="evidence" value="ECO:0007669"/>
    <property type="project" value="UniProtKB-KW"/>
</dbReference>
<evidence type="ECO:0000313" key="3">
    <source>
        <dbReference type="Proteomes" id="UP000198862"/>
    </source>
</evidence>
<keyword evidence="3" id="KW-1185">Reference proteome</keyword>
<dbReference type="GO" id="GO:0032259">
    <property type="term" value="P:methylation"/>
    <property type="evidence" value="ECO:0007669"/>
    <property type="project" value="UniProtKB-KW"/>
</dbReference>
<dbReference type="Gene3D" id="3.40.50.150">
    <property type="entry name" value="Vaccinia Virus protein VP39"/>
    <property type="match status" value="1"/>
</dbReference>
<dbReference type="SUPFAM" id="SSF53335">
    <property type="entry name" value="S-adenosyl-L-methionine-dependent methyltransferases"/>
    <property type="match status" value="1"/>
</dbReference>
<keyword evidence="1" id="KW-0732">Signal</keyword>
<name>A0A1I1IGU1_9GAMM</name>
<dbReference type="Pfam" id="PF01209">
    <property type="entry name" value="Ubie_methyltran"/>
    <property type="match status" value="1"/>
</dbReference>
<protein>
    <submittedName>
        <fullName evidence="2">Predicted methyltransferase</fullName>
    </submittedName>
</protein>
<sequence length="242" mass="27701">MIKKCIISFIFLYLVSEPAFAKEMVFLKNQRHPQDIKRDITSKSSAIMSFVNLSKNMVVADVLGGGGFYSELISKKVGPKGKVYLHNNKAWLPFSGKELEARLKDNRLPNVIRYDKEADELSFSDNSLDAIFFVLGFHDLFYVDKGWKIDPKHFLTQLKSALKPGGKLLIVDHSAVAASNKKHAQKLHRIDKNFVIRNLESLGFKLIKQSNMLANKQDTRLTTPFTPQIRRKTDRFVLLFEK</sequence>
<proteinExistence type="predicted"/>
<evidence type="ECO:0000256" key="1">
    <source>
        <dbReference type="SAM" id="SignalP"/>
    </source>
</evidence>
<dbReference type="EMBL" id="FOLO01000008">
    <property type="protein sequence ID" value="SFC35161.1"/>
    <property type="molecule type" value="Genomic_DNA"/>
</dbReference>
<gene>
    <name evidence="2" type="ORF">SAMN02745724_01463</name>
</gene>
<keyword evidence="2" id="KW-0808">Transferase</keyword>
<reference evidence="2 3" key="1">
    <citation type="submission" date="2016-10" db="EMBL/GenBank/DDBJ databases">
        <authorList>
            <person name="de Groot N.N."/>
        </authorList>
    </citation>
    <scope>NUCLEOTIDE SEQUENCE [LARGE SCALE GENOMIC DNA]</scope>
    <source>
        <strain evidence="2 3">DSM 6059</strain>
    </source>
</reference>
<dbReference type="InterPro" id="IPR029063">
    <property type="entry name" value="SAM-dependent_MTases_sf"/>
</dbReference>
<feature type="signal peptide" evidence="1">
    <location>
        <begin position="1"/>
        <end position="21"/>
    </location>
</feature>
<dbReference type="AlphaFoldDB" id="A0A1I1IGU1"/>
<dbReference type="RefSeq" id="WP_091982328.1">
    <property type="nucleotide sequence ID" value="NZ_FOLO01000008.1"/>
</dbReference>
<accession>A0A1I1IGU1</accession>